<dbReference type="AlphaFoldDB" id="A0A6C0C453"/>
<dbReference type="EMBL" id="MN739326">
    <property type="protein sequence ID" value="QHS98871.1"/>
    <property type="molecule type" value="Genomic_DNA"/>
</dbReference>
<organism evidence="1">
    <name type="scientific">viral metagenome</name>
    <dbReference type="NCBI Taxonomy" id="1070528"/>
    <lineage>
        <taxon>unclassified sequences</taxon>
        <taxon>metagenomes</taxon>
        <taxon>organismal metagenomes</taxon>
    </lineage>
</organism>
<name>A0A6C0C453_9ZZZZ</name>
<evidence type="ECO:0000313" key="1">
    <source>
        <dbReference type="EMBL" id="QHS98871.1"/>
    </source>
</evidence>
<accession>A0A6C0C453</accession>
<protein>
    <submittedName>
        <fullName evidence="1">Uncharacterized protein</fullName>
    </submittedName>
</protein>
<proteinExistence type="predicted"/>
<reference evidence="1" key="1">
    <citation type="journal article" date="2020" name="Nature">
        <title>Giant virus diversity and host interactions through global metagenomics.</title>
        <authorList>
            <person name="Schulz F."/>
            <person name="Roux S."/>
            <person name="Paez-Espino D."/>
            <person name="Jungbluth S."/>
            <person name="Walsh D.A."/>
            <person name="Denef V.J."/>
            <person name="McMahon K.D."/>
            <person name="Konstantinidis K.T."/>
            <person name="Eloe-Fadrosh E.A."/>
            <person name="Kyrpides N.C."/>
            <person name="Woyke T."/>
        </authorList>
    </citation>
    <scope>NUCLEOTIDE SEQUENCE</scope>
    <source>
        <strain evidence="1">GVMAG-M-3300020185-18</strain>
    </source>
</reference>
<sequence length="93" mass="11086">MEPNINTNNKPIYKLDNMHRNLFKSLRENRKQQRQIDFKNWLYTDLGDIIIEDALNKLSDDIIATLKHNGFIVNQKPFRDEMASLIYYNSAKQ</sequence>